<comment type="caution">
    <text evidence="1">The sequence shown here is derived from an EMBL/GenBank/DDBJ whole genome shotgun (WGS) entry which is preliminary data.</text>
</comment>
<gene>
    <name evidence="1" type="ORF">GCM10010178_05610</name>
</gene>
<name>A0ABQ2UC96_9PSEU</name>
<protein>
    <submittedName>
        <fullName evidence="1">Uncharacterized protein</fullName>
    </submittedName>
</protein>
<accession>A0ABQ2UC96</accession>
<organism evidence="1 2">
    <name type="scientific">Lentzea flava</name>
    <dbReference type="NCBI Taxonomy" id="103732"/>
    <lineage>
        <taxon>Bacteria</taxon>
        <taxon>Bacillati</taxon>
        <taxon>Actinomycetota</taxon>
        <taxon>Actinomycetes</taxon>
        <taxon>Pseudonocardiales</taxon>
        <taxon>Pseudonocardiaceae</taxon>
        <taxon>Lentzea</taxon>
    </lineage>
</organism>
<dbReference type="EMBL" id="BMRE01000001">
    <property type="protein sequence ID" value="GGU16761.1"/>
    <property type="molecule type" value="Genomic_DNA"/>
</dbReference>
<evidence type="ECO:0000313" key="2">
    <source>
        <dbReference type="Proteomes" id="UP000649573"/>
    </source>
</evidence>
<evidence type="ECO:0000313" key="1">
    <source>
        <dbReference type="EMBL" id="GGU16761.1"/>
    </source>
</evidence>
<keyword evidence="2" id="KW-1185">Reference proteome</keyword>
<proteinExistence type="predicted"/>
<sequence>MHAAPAAGMTYLLEVDLVHDVLEVWHAWRPGRTATSDTGVPR</sequence>
<dbReference type="Proteomes" id="UP000649573">
    <property type="component" value="Unassembled WGS sequence"/>
</dbReference>
<dbReference type="RefSeq" id="WP_268247592.1">
    <property type="nucleotide sequence ID" value="NZ_BMRE01000001.1"/>
</dbReference>
<reference evidence="2" key="1">
    <citation type="journal article" date="2019" name="Int. J. Syst. Evol. Microbiol.">
        <title>The Global Catalogue of Microorganisms (GCM) 10K type strain sequencing project: providing services to taxonomists for standard genome sequencing and annotation.</title>
        <authorList>
            <consortium name="The Broad Institute Genomics Platform"/>
            <consortium name="The Broad Institute Genome Sequencing Center for Infectious Disease"/>
            <person name="Wu L."/>
            <person name="Ma J."/>
        </authorList>
    </citation>
    <scope>NUCLEOTIDE SEQUENCE [LARGE SCALE GENOMIC DNA]</scope>
    <source>
        <strain evidence="2">JCM 3296</strain>
    </source>
</reference>